<name>A0AAV4H476_9GAST</name>
<dbReference type="InterPro" id="IPR050951">
    <property type="entry name" value="Retrovirus_Pol_polyprotein"/>
</dbReference>
<dbReference type="CDD" id="cd01647">
    <property type="entry name" value="RT_LTR"/>
    <property type="match status" value="1"/>
</dbReference>
<dbReference type="EMBL" id="BMAT01001818">
    <property type="protein sequence ID" value="GFR93012.1"/>
    <property type="molecule type" value="Genomic_DNA"/>
</dbReference>
<dbReference type="Proteomes" id="UP000762676">
    <property type="component" value="Unassembled WGS sequence"/>
</dbReference>
<evidence type="ECO:0000313" key="2">
    <source>
        <dbReference type="EMBL" id="GFR93012.1"/>
    </source>
</evidence>
<protein>
    <submittedName>
        <fullName evidence="2">Retrovirus-related Pol polyprotein</fullName>
    </submittedName>
</protein>
<dbReference type="InterPro" id="IPR043128">
    <property type="entry name" value="Rev_trsase/Diguanyl_cyclase"/>
</dbReference>
<sequence>MPTLEEVINELNGSKFFSQLDLKQEFHQLELSEESRHITTFTTHVGLRRYKRLMFGIYAAPELFQHHLNQILHDIQGATNHIDDFMLTKKTQPWT</sequence>
<comment type="caution">
    <text evidence="2">The sequence shown here is derived from an EMBL/GenBank/DDBJ whole genome shotgun (WGS) entry which is preliminary data.</text>
</comment>
<dbReference type="InterPro" id="IPR043502">
    <property type="entry name" value="DNA/RNA_pol_sf"/>
</dbReference>
<feature type="domain" description="Reverse transcriptase" evidence="1">
    <location>
        <begin position="7"/>
        <end position="90"/>
    </location>
</feature>
<accession>A0AAV4H476</accession>
<keyword evidence="3" id="KW-1185">Reference proteome</keyword>
<dbReference type="Gene3D" id="3.30.70.270">
    <property type="match status" value="1"/>
</dbReference>
<dbReference type="AlphaFoldDB" id="A0AAV4H476"/>
<evidence type="ECO:0000313" key="3">
    <source>
        <dbReference type="Proteomes" id="UP000762676"/>
    </source>
</evidence>
<dbReference type="PANTHER" id="PTHR37984:SF11">
    <property type="entry name" value="INTEGRASE CATALYTIC DOMAIN-CONTAINING PROTEIN"/>
    <property type="match status" value="1"/>
</dbReference>
<dbReference type="SUPFAM" id="SSF56672">
    <property type="entry name" value="DNA/RNA polymerases"/>
    <property type="match status" value="1"/>
</dbReference>
<dbReference type="InterPro" id="IPR000477">
    <property type="entry name" value="RT_dom"/>
</dbReference>
<dbReference type="PANTHER" id="PTHR37984">
    <property type="entry name" value="PROTEIN CBG26694"/>
    <property type="match status" value="1"/>
</dbReference>
<proteinExistence type="predicted"/>
<gene>
    <name evidence="2" type="ORF">ElyMa_000882000</name>
</gene>
<reference evidence="2 3" key="1">
    <citation type="journal article" date="2021" name="Elife">
        <title>Chloroplast acquisition without the gene transfer in kleptoplastic sea slugs, Plakobranchus ocellatus.</title>
        <authorList>
            <person name="Maeda T."/>
            <person name="Takahashi S."/>
            <person name="Yoshida T."/>
            <person name="Shimamura S."/>
            <person name="Takaki Y."/>
            <person name="Nagai Y."/>
            <person name="Toyoda A."/>
            <person name="Suzuki Y."/>
            <person name="Arimoto A."/>
            <person name="Ishii H."/>
            <person name="Satoh N."/>
            <person name="Nishiyama T."/>
            <person name="Hasebe M."/>
            <person name="Maruyama T."/>
            <person name="Minagawa J."/>
            <person name="Obokata J."/>
            <person name="Shigenobu S."/>
        </authorList>
    </citation>
    <scope>NUCLEOTIDE SEQUENCE [LARGE SCALE GENOMIC DNA]</scope>
</reference>
<dbReference type="Gene3D" id="3.10.10.10">
    <property type="entry name" value="HIV Type 1 Reverse Transcriptase, subunit A, domain 1"/>
    <property type="match status" value="1"/>
</dbReference>
<evidence type="ECO:0000259" key="1">
    <source>
        <dbReference type="Pfam" id="PF00078"/>
    </source>
</evidence>
<dbReference type="Pfam" id="PF00078">
    <property type="entry name" value="RVT_1"/>
    <property type="match status" value="1"/>
</dbReference>
<organism evidence="2 3">
    <name type="scientific">Elysia marginata</name>
    <dbReference type="NCBI Taxonomy" id="1093978"/>
    <lineage>
        <taxon>Eukaryota</taxon>
        <taxon>Metazoa</taxon>
        <taxon>Spiralia</taxon>
        <taxon>Lophotrochozoa</taxon>
        <taxon>Mollusca</taxon>
        <taxon>Gastropoda</taxon>
        <taxon>Heterobranchia</taxon>
        <taxon>Euthyneura</taxon>
        <taxon>Panpulmonata</taxon>
        <taxon>Sacoglossa</taxon>
        <taxon>Placobranchoidea</taxon>
        <taxon>Plakobranchidae</taxon>
        <taxon>Elysia</taxon>
    </lineage>
</organism>